<dbReference type="AlphaFoldDB" id="A0A1J6HTD2"/>
<protein>
    <submittedName>
        <fullName evidence="2">Uncharacterized protein</fullName>
    </submittedName>
</protein>
<comment type="caution">
    <text evidence="2">The sequence shown here is derived from an EMBL/GenBank/DDBJ whole genome shotgun (WGS) entry which is preliminary data.</text>
</comment>
<name>A0A1J6HTD2_NICAT</name>
<keyword evidence="3" id="KW-1185">Reference proteome</keyword>
<dbReference type="SMR" id="A0A1J6HTD2"/>
<sequence length="90" mass="10199">MNKDKITPTRWCFMAGFCWVWGCFLSRVLVSFRTILGLVWGVLWGCFKVSLQLVCVGLRWRNKAVKRDNFRAPRAAAAAAFLLLEIGGFG</sequence>
<organism evidence="2 3">
    <name type="scientific">Nicotiana attenuata</name>
    <name type="common">Coyote tobacco</name>
    <dbReference type="NCBI Taxonomy" id="49451"/>
    <lineage>
        <taxon>Eukaryota</taxon>
        <taxon>Viridiplantae</taxon>
        <taxon>Streptophyta</taxon>
        <taxon>Embryophyta</taxon>
        <taxon>Tracheophyta</taxon>
        <taxon>Spermatophyta</taxon>
        <taxon>Magnoliopsida</taxon>
        <taxon>eudicotyledons</taxon>
        <taxon>Gunneridae</taxon>
        <taxon>Pentapetalae</taxon>
        <taxon>asterids</taxon>
        <taxon>lamiids</taxon>
        <taxon>Solanales</taxon>
        <taxon>Solanaceae</taxon>
        <taxon>Nicotianoideae</taxon>
        <taxon>Nicotianeae</taxon>
        <taxon>Nicotiana</taxon>
    </lineage>
</organism>
<evidence type="ECO:0000313" key="2">
    <source>
        <dbReference type="EMBL" id="OIS96164.1"/>
    </source>
</evidence>
<reference evidence="2" key="1">
    <citation type="submission" date="2016-11" db="EMBL/GenBank/DDBJ databases">
        <title>The genome of Nicotiana attenuata.</title>
        <authorList>
            <person name="Xu S."/>
            <person name="Brockmoeller T."/>
            <person name="Gaquerel E."/>
            <person name="Navarro A."/>
            <person name="Kuhl H."/>
            <person name="Gase K."/>
            <person name="Ling Z."/>
            <person name="Zhou W."/>
            <person name="Kreitzer C."/>
            <person name="Stanke M."/>
            <person name="Tang H."/>
            <person name="Lyons E."/>
            <person name="Pandey P."/>
            <person name="Pandey S.P."/>
            <person name="Timmermann B."/>
            <person name="Baldwin I.T."/>
        </authorList>
    </citation>
    <scope>NUCLEOTIDE SEQUENCE [LARGE SCALE GENOMIC DNA]</scope>
    <source>
        <strain evidence="2">UT</strain>
    </source>
</reference>
<feature type="transmembrane region" description="Helical" evidence="1">
    <location>
        <begin position="12"/>
        <end position="32"/>
    </location>
</feature>
<dbReference type="EMBL" id="MJEQ01037194">
    <property type="protein sequence ID" value="OIS96164.1"/>
    <property type="molecule type" value="Genomic_DNA"/>
</dbReference>
<accession>A0A1J6HTD2</accession>
<evidence type="ECO:0000313" key="3">
    <source>
        <dbReference type="Proteomes" id="UP000187609"/>
    </source>
</evidence>
<evidence type="ECO:0000256" key="1">
    <source>
        <dbReference type="SAM" id="Phobius"/>
    </source>
</evidence>
<dbReference type="Gramene" id="OIS96164">
    <property type="protein sequence ID" value="OIS96164"/>
    <property type="gene ID" value="A4A49_00630"/>
</dbReference>
<proteinExistence type="predicted"/>
<keyword evidence="1" id="KW-0812">Transmembrane</keyword>
<keyword evidence="1" id="KW-1133">Transmembrane helix</keyword>
<gene>
    <name evidence="2" type="ORF">A4A49_00630</name>
</gene>
<feature type="transmembrane region" description="Helical" evidence="1">
    <location>
        <begin position="38"/>
        <end position="60"/>
    </location>
</feature>
<keyword evidence="1" id="KW-0472">Membrane</keyword>
<dbReference type="Proteomes" id="UP000187609">
    <property type="component" value="Unassembled WGS sequence"/>
</dbReference>